<organism evidence="3 4">
    <name type="scientific">Paxillus rubicundulus Ve08.2h10</name>
    <dbReference type="NCBI Taxonomy" id="930991"/>
    <lineage>
        <taxon>Eukaryota</taxon>
        <taxon>Fungi</taxon>
        <taxon>Dikarya</taxon>
        <taxon>Basidiomycota</taxon>
        <taxon>Agaricomycotina</taxon>
        <taxon>Agaricomycetes</taxon>
        <taxon>Agaricomycetidae</taxon>
        <taxon>Boletales</taxon>
        <taxon>Paxilineae</taxon>
        <taxon>Paxillaceae</taxon>
        <taxon>Paxillus</taxon>
    </lineage>
</organism>
<feature type="region of interest" description="Disordered" evidence="1">
    <location>
        <begin position="39"/>
        <end position="78"/>
    </location>
</feature>
<evidence type="ECO:0000256" key="2">
    <source>
        <dbReference type="SAM" id="SignalP"/>
    </source>
</evidence>
<evidence type="ECO:0000313" key="4">
    <source>
        <dbReference type="Proteomes" id="UP000054538"/>
    </source>
</evidence>
<feature type="chain" id="PRO_5002220869" evidence="2">
    <location>
        <begin position="26"/>
        <end position="127"/>
    </location>
</feature>
<feature type="signal peptide" evidence="2">
    <location>
        <begin position="1"/>
        <end position="25"/>
    </location>
</feature>
<gene>
    <name evidence="3" type="ORF">PAXRUDRAFT_770490</name>
</gene>
<keyword evidence="2" id="KW-0732">Signal</keyword>
<keyword evidence="4" id="KW-1185">Reference proteome</keyword>
<reference evidence="3 4" key="1">
    <citation type="submission" date="2014-04" db="EMBL/GenBank/DDBJ databases">
        <authorList>
            <consortium name="DOE Joint Genome Institute"/>
            <person name="Kuo A."/>
            <person name="Kohler A."/>
            <person name="Jargeat P."/>
            <person name="Nagy L.G."/>
            <person name="Floudas D."/>
            <person name="Copeland A."/>
            <person name="Barry K.W."/>
            <person name="Cichocki N."/>
            <person name="Veneault-Fourrey C."/>
            <person name="LaButti K."/>
            <person name="Lindquist E.A."/>
            <person name="Lipzen A."/>
            <person name="Lundell T."/>
            <person name="Morin E."/>
            <person name="Murat C."/>
            <person name="Sun H."/>
            <person name="Tunlid A."/>
            <person name="Henrissat B."/>
            <person name="Grigoriev I.V."/>
            <person name="Hibbett D.S."/>
            <person name="Martin F."/>
            <person name="Nordberg H.P."/>
            <person name="Cantor M.N."/>
            <person name="Hua S.X."/>
        </authorList>
    </citation>
    <scope>NUCLEOTIDE SEQUENCE [LARGE SCALE GENOMIC DNA]</scope>
    <source>
        <strain evidence="3 4">Ve08.2h10</strain>
    </source>
</reference>
<sequence>MAAHCACIAFLYNSMVIFKSIVAEGQQCAVAQKKCTQLPAPEIDSDNMDNDEENQEPGEDTLGAAQQTEDTSTAKTTEEKIWTSSEYWNMSIWSSMNSGQKPMQPRQHLQLRRNTWRGFLHMFCRLI</sequence>
<feature type="compositionally biased region" description="Acidic residues" evidence="1">
    <location>
        <begin position="43"/>
        <end position="59"/>
    </location>
</feature>
<name>A0A0D0DLE3_9AGAM</name>
<protein>
    <submittedName>
        <fullName evidence="3">Uncharacterized protein</fullName>
    </submittedName>
</protein>
<evidence type="ECO:0000256" key="1">
    <source>
        <dbReference type="SAM" id="MobiDB-lite"/>
    </source>
</evidence>
<evidence type="ECO:0000313" key="3">
    <source>
        <dbReference type="EMBL" id="KIK79150.1"/>
    </source>
</evidence>
<dbReference type="InParanoid" id="A0A0D0DLE3"/>
<proteinExistence type="predicted"/>
<reference evidence="4" key="2">
    <citation type="submission" date="2015-01" db="EMBL/GenBank/DDBJ databases">
        <title>Evolutionary Origins and Diversification of the Mycorrhizal Mutualists.</title>
        <authorList>
            <consortium name="DOE Joint Genome Institute"/>
            <consortium name="Mycorrhizal Genomics Consortium"/>
            <person name="Kohler A."/>
            <person name="Kuo A."/>
            <person name="Nagy L.G."/>
            <person name="Floudas D."/>
            <person name="Copeland A."/>
            <person name="Barry K.W."/>
            <person name="Cichocki N."/>
            <person name="Veneault-Fourrey C."/>
            <person name="LaButti K."/>
            <person name="Lindquist E.A."/>
            <person name="Lipzen A."/>
            <person name="Lundell T."/>
            <person name="Morin E."/>
            <person name="Murat C."/>
            <person name="Riley R."/>
            <person name="Ohm R."/>
            <person name="Sun H."/>
            <person name="Tunlid A."/>
            <person name="Henrissat B."/>
            <person name="Grigoriev I.V."/>
            <person name="Hibbett D.S."/>
            <person name="Martin F."/>
        </authorList>
    </citation>
    <scope>NUCLEOTIDE SEQUENCE [LARGE SCALE GENOMIC DNA]</scope>
    <source>
        <strain evidence="4">Ve08.2h10</strain>
    </source>
</reference>
<dbReference type="HOGENOM" id="CLU_1971244_0_0_1"/>
<dbReference type="Proteomes" id="UP000054538">
    <property type="component" value="Unassembled WGS sequence"/>
</dbReference>
<dbReference type="EMBL" id="KN826363">
    <property type="protein sequence ID" value="KIK79150.1"/>
    <property type="molecule type" value="Genomic_DNA"/>
</dbReference>
<accession>A0A0D0DLE3</accession>
<dbReference type="AlphaFoldDB" id="A0A0D0DLE3"/>
<feature type="compositionally biased region" description="Polar residues" evidence="1">
    <location>
        <begin position="64"/>
        <end position="75"/>
    </location>
</feature>